<evidence type="ECO:0000256" key="6">
    <source>
        <dbReference type="ARBA" id="ARBA00023136"/>
    </source>
</evidence>
<reference evidence="8 9" key="1">
    <citation type="journal article" date="2014" name="PLoS Genet.">
        <title>Phylogenetically driven sequencing of extremely halophilic archaea reveals strategies for static and dynamic osmo-response.</title>
        <authorList>
            <person name="Becker E.A."/>
            <person name="Seitzer P.M."/>
            <person name="Tritt A."/>
            <person name="Larsen D."/>
            <person name="Krusor M."/>
            <person name="Yao A.I."/>
            <person name="Wu D."/>
            <person name="Madern D."/>
            <person name="Eisen J.A."/>
            <person name="Darling A.E."/>
            <person name="Facciotti M.T."/>
        </authorList>
    </citation>
    <scope>NUCLEOTIDE SEQUENCE [LARGE SCALE GENOMIC DNA]</scope>
    <source>
        <strain evidence="8 9">DSM 1307</strain>
    </source>
</reference>
<dbReference type="eggNOG" id="arCOG04827">
    <property type="taxonomic scope" value="Archaea"/>
</dbReference>
<dbReference type="OrthoDB" id="46222at2157"/>
<comment type="subcellular location">
    <subcellularLocation>
        <location evidence="1">Cell membrane</location>
        <topology evidence="1">Peripheral membrane protein</topology>
    </subcellularLocation>
</comment>
<dbReference type="Proteomes" id="UP000011568">
    <property type="component" value="Unassembled WGS sequence"/>
</dbReference>
<keyword evidence="3" id="KW-1003">Cell membrane</keyword>
<dbReference type="InterPro" id="IPR043149">
    <property type="entry name" value="TagF_N"/>
</dbReference>
<evidence type="ECO:0000256" key="3">
    <source>
        <dbReference type="ARBA" id="ARBA00022475"/>
    </source>
</evidence>
<dbReference type="InterPro" id="IPR007554">
    <property type="entry name" value="Glycerophosphate_synth"/>
</dbReference>
<dbReference type="Pfam" id="PF04464">
    <property type="entry name" value="Glyphos_transf"/>
    <property type="match status" value="1"/>
</dbReference>
<dbReference type="Gene3D" id="3.40.50.12580">
    <property type="match status" value="1"/>
</dbReference>
<dbReference type="SUPFAM" id="SSF53756">
    <property type="entry name" value="UDP-Glycosyltransferase/glycogen phosphorylase"/>
    <property type="match status" value="1"/>
</dbReference>
<dbReference type="AlphaFoldDB" id="M0M5J6"/>
<dbReference type="Gene3D" id="3.40.50.11820">
    <property type="match status" value="1"/>
</dbReference>
<keyword evidence="9" id="KW-1185">Reference proteome</keyword>
<gene>
    <name evidence="8" type="ORF">C448_14550</name>
</gene>
<dbReference type="InterPro" id="IPR051612">
    <property type="entry name" value="Teichoic_Acid_Biosynth"/>
</dbReference>
<protein>
    <submittedName>
        <fullName evidence="8">Glycosyl/glycerophosphate transferase</fullName>
    </submittedName>
</protein>
<evidence type="ECO:0000256" key="4">
    <source>
        <dbReference type="ARBA" id="ARBA00022679"/>
    </source>
</evidence>
<sequence length="378" mass="42606">MFGARGGEAFLDNSKHLYLHALESCPNVRPVWLAKDDELVAELQSHGYEAYHAYSTRGIFLNLRAELVFVSHGVADVNRWCCGGATVVCLWHGVALKQLGWDHAYGTESRWWRFVQRCKRTITDRYSYFTVTSEAMVEPFVSAFDLNPKQVVVTGYPRNDALVDDGTVPGLSADESVRETLAALPVESDVLLYLPTYHAATEQYVLDHIDLPTLDEFLLGIDAYLLVKLHPSERLDTDFTAFDRLIPLPGTADAYSILPKTDALITDYSSVYFDYLLLDKPIVFYPFDLDDYRSKRGFYLDYEAVTPGPIASDFDELCSSIETVLDNDEHAAERKAVRERFMQPSSVNRSTAIVQRFSSSGERGIPTSDHDEIARPSE</sequence>
<keyword evidence="4 8" id="KW-0808">Transferase</keyword>
<organism evidence="8 9">
    <name type="scientific">Halococcus morrhuae DSM 1307</name>
    <dbReference type="NCBI Taxonomy" id="931277"/>
    <lineage>
        <taxon>Archaea</taxon>
        <taxon>Methanobacteriati</taxon>
        <taxon>Methanobacteriota</taxon>
        <taxon>Stenosarchaea group</taxon>
        <taxon>Halobacteria</taxon>
        <taxon>Halobacteriales</taxon>
        <taxon>Halococcaceae</taxon>
        <taxon>Halococcus</taxon>
    </lineage>
</organism>
<evidence type="ECO:0000256" key="5">
    <source>
        <dbReference type="ARBA" id="ARBA00022944"/>
    </source>
</evidence>
<evidence type="ECO:0000256" key="2">
    <source>
        <dbReference type="ARBA" id="ARBA00010488"/>
    </source>
</evidence>
<dbReference type="EMBL" id="AOMC01000158">
    <property type="protein sequence ID" value="EMA39645.1"/>
    <property type="molecule type" value="Genomic_DNA"/>
</dbReference>
<comment type="caution">
    <text evidence="8">The sequence shown here is derived from an EMBL/GenBank/DDBJ whole genome shotgun (WGS) entry which is preliminary data.</text>
</comment>
<dbReference type="InterPro" id="IPR043148">
    <property type="entry name" value="TagF_C"/>
</dbReference>
<evidence type="ECO:0000256" key="7">
    <source>
        <dbReference type="SAM" id="MobiDB-lite"/>
    </source>
</evidence>
<dbReference type="PATRIC" id="fig|931277.6.peg.2855"/>
<evidence type="ECO:0000313" key="8">
    <source>
        <dbReference type="EMBL" id="EMA39645.1"/>
    </source>
</evidence>
<dbReference type="GO" id="GO:0005886">
    <property type="term" value="C:plasma membrane"/>
    <property type="evidence" value="ECO:0007669"/>
    <property type="project" value="UniProtKB-SubCell"/>
</dbReference>
<dbReference type="PANTHER" id="PTHR37316:SF3">
    <property type="entry name" value="TEICHOIC ACID GLYCEROL-PHOSPHATE TRANSFERASE"/>
    <property type="match status" value="1"/>
</dbReference>
<feature type="region of interest" description="Disordered" evidence="7">
    <location>
        <begin position="358"/>
        <end position="378"/>
    </location>
</feature>
<proteinExistence type="inferred from homology"/>
<accession>M0M5J6</accession>
<comment type="similarity">
    <text evidence="2">Belongs to the CDP-glycerol glycerophosphotransferase family.</text>
</comment>
<dbReference type="STRING" id="931277.C448_14550"/>
<keyword evidence="5" id="KW-0777">Teichoic acid biosynthesis</keyword>
<feature type="compositionally biased region" description="Basic and acidic residues" evidence="7">
    <location>
        <begin position="368"/>
        <end position="378"/>
    </location>
</feature>
<evidence type="ECO:0000256" key="1">
    <source>
        <dbReference type="ARBA" id="ARBA00004202"/>
    </source>
</evidence>
<dbReference type="PANTHER" id="PTHR37316">
    <property type="entry name" value="TEICHOIC ACID GLYCEROL-PHOSPHATE PRIMASE"/>
    <property type="match status" value="1"/>
</dbReference>
<dbReference type="GO" id="GO:0047355">
    <property type="term" value="F:CDP-glycerol glycerophosphotransferase activity"/>
    <property type="evidence" value="ECO:0007669"/>
    <property type="project" value="InterPro"/>
</dbReference>
<evidence type="ECO:0000313" key="9">
    <source>
        <dbReference type="Proteomes" id="UP000011568"/>
    </source>
</evidence>
<name>M0M5J6_HALMO</name>
<keyword evidence="6" id="KW-0472">Membrane</keyword>